<comment type="caution">
    <text evidence="1">The sequence shown here is derived from an EMBL/GenBank/DDBJ whole genome shotgun (WGS) entry which is preliminary data.</text>
</comment>
<accession>A0AAW1UHA2</accession>
<evidence type="ECO:0000313" key="2">
    <source>
        <dbReference type="Proteomes" id="UP001431783"/>
    </source>
</evidence>
<sequence length="160" mass="18277">MIDIELILNFVNRCPSQNGLHTEEMGLTQMEMGSFLWPIPTEHKFKYEKFSIILEIFNNPMKIPSVPSAISIYNDHGCCSFLHDDLLKFTTECSDINPWRPLYPHRKITVNTCDITVANIHAIVHKISVAFTLKPGCYKPGSRRSQLTDNGQTYGYAKLN</sequence>
<reference evidence="1 2" key="1">
    <citation type="submission" date="2023-03" db="EMBL/GenBank/DDBJ databases">
        <title>Genome insight into feeding habits of ladybird beetles.</title>
        <authorList>
            <person name="Li H.-S."/>
            <person name="Huang Y.-H."/>
            <person name="Pang H."/>
        </authorList>
    </citation>
    <scope>NUCLEOTIDE SEQUENCE [LARGE SCALE GENOMIC DNA]</scope>
    <source>
        <strain evidence="1">SYSU_2023b</strain>
        <tissue evidence="1">Whole body</tissue>
    </source>
</reference>
<dbReference type="EMBL" id="JARQZJ010000065">
    <property type="protein sequence ID" value="KAK9880573.1"/>
    <property type="molecule type" value="Genomic_DNA"/>
</dbReference>
<dbReference type="AlphaFoldDB" id="A0AAW1UHA2"/>
<keyword evidence="2" id="KW-1185">Reference proteome</keyword>
<dbReference type="Proteomes" id="UP001431783">
    <property type="component" value="Unassembled WGS sequence"/>
</dbReference>
<gene>
    <name evidence="1" type="ORF">WA026_011813</name>
</gene>
<proteinExistence type="predicted"/>
<name>A0AAW1UHA2_9CUCU</name>
<protein>
    <submittedName>
        <fullName evidence="1">Uncharacterized protein</fullName>
    </submittedName>
</protein>
<organism evidence="1 2">
    <name type="scientific">Henosepilachna vigintioctopunctata</name>
    <dbReference type="NCBI Taxonomy" id="420089"/>
    <lineage>
        <taxon>Eukaryota</taxon>
        <taxon>Metazoa</taxon>
        <taxon>Ecdysozoa</taxon>
        <taxon>Arthropoda</taxon>
        <taxon>Hexapoda</taxon>
        <taxon>Insecta</taxon>
        <taxon>Pterygota</taxon>
        <taxon>Neoptera</taxon>
        <taxon>Endopterygota</taxon>
        <taxon>Coleoptera</taxon>
        <taxon>Polyphaga</taxon>
        <taxon>Cucujiformia</taxon>
        <taxon>Coccinelloidea</taxon>
        <taxon>Coccinellidae</taxon>
        <taxon>Epilachninae</taxon>
        <taxon>Epilachnini</taxon>
        <taxon>Henosepilachna</taxon>
    </lineage>
</organism>
<evidence type="ECO:0000313" key="1">
    <source>
        <dbReference type="EMBL" id="KAK9880573.1"/>
    </source>
</evidence>